<accession>A0A2L2TC04</accession>
<dbReference type="PANTHER" id="PTHR38887">
    <property type="entry name" value="CHROMOSOME 21, WHOLE GENOME SHOTGUN SEQUENCE"/>
    <property type="match status" value="1"/>
</dbReference>
<evidence type="ECO:0000313" key="2">
    <source>
        <dbReference type="EMBL" id="CEI61877.1"/>
    </source>
</evidence>
<sequence length="498" mass="54358">MPNTRVKLISHPKNLALSSKQYNIIMSNNGSGRGFLFSRGGRGGGRGGGLLGSAVRGVAGGIGLVSESVSSYKEKRNAEKNAQPAEQAQQPQGSNAPISQQQQNYPQSSNQKGDTTERQWELDDTQTELLSNPHGESSSSQPAQNDTDLATIFIREHGLTNPPTGQRLEMPVILAQRRPKNRSRGFVRGYAPILEDVGIDQETWLDFLDKFDAAAMASPWIQVLNFAEIGGLFVPFAPSIAISAAVYLTIEITKDMHSRQNTNKFLGKLNEEYFYPRGLCCLIMTWREDTGRAHEMVDLNKTIASSMNSEDSGITDKLKRSSGKTYGDFSLPEAAPLIFPTLDVLDDADTEESKGFKKSMAEKKNFVAEYYDKRAQAEFAHKNTDNVLANQGERPEFTSRYADPSHPANSGSILSLLTGGNVNPNRSRSSRGGLSSRGRGGRGGISGRLTGKSGPIFPYSPGDAMKKLLLSKDVLYMMVVNLPTEQELNEAKAALGRE</sequence>
<keyword evidence="3" id="KW-1185">Reference proteome</keyword>
<proteinExistence type="predicted"/>
<dbReference type="AlphaFoldDB" id="A0A2L2TC04"/>
<dbReference type="EMBL" id="LN649230">
    <property type="protein sequence ID" value="CEI61877.1"/>
    <property type="molecule type" value="Genomic_DNA"/>
</dbReference>
<dbReference type="Proteomes" id="UP000245910">
    <property type="component" value="Chromosome II"/>
</dbReference>
<feature type="region of interest" description="Disordered" evidence="1">
    <location>
        <begin position="73"/>
        <end position="118"/>
    </location>
</feature>
<feature type="compositionally biased region" description="Low complexity" evidence="1">
    <location>
        <begin position="426"/>
        <end position="437"/>
    </location>
</feature>
<feature type="compositionally biased region" description="Polar residues" evidence="1">
    <location>
        <begin position="407"/>
        <end position="425"/>
    </location>
</feature>
<feature type="compositionally biased region" description="Low complexity" evidence="1">
    <location>
        <begin position="80"/>
        <end position="92"/>
    </location>
</feature>
<name>A0A2L2TC04_9HYPO</name>
<feature type="compositionally biased region" description="Low complexity" evidence="1">
    <location>
        <begin position="99"/>
        <end position="111"/>
    </location>
</feature>
<dbReference type="InterPro" id="IPR053221">
    <property type="entry name" value="Burnettramic_acid_biosynth"/>
</dbReference>
<dbReference type="PANTHER" id="PTHR38887:SF1">
    <property type="entry name" value="RAS MODIFICATION PROTEIN ERF4"/>
    <property type="match status" value="1"/>
</dbReference>
<organism evidence="2 3">
    <name type="scientific">Fusarium venenatum</name>
    <dbReference type="NCBI Taxonomy" id="56646"/>
    <lineage>
        <taxon>Eukaryota</taxon>
        <taxon>Fungi</taxon>
        <taxon>Dikarya</taxon>
        <taxon>Ascomycota</taxon>
        <taxon>Pezizomycotina</taxon>
        <taxon>Sordariomycetes</taxon>
        <taxon>Hypocreomycetidae</taxon>
        <taxon>Hypocreales</taxon>
        <taxon>Nectriaceae</taxon>
        <taxon>Fusarium</taxon>
    </lineage>
</organism>
<evidence type="ECO:0000313" key="3">
    <source>
        <dbReference type="Proteomes" id="UP000245910"/>
    </source>
</evidence>
<reference evidence="3" key="1">
    <citation type="submission" date="2014-10" db="EMBL/GenBank/DDBJ databases">
        <authorList>
            <person name="King R."/>
        </authorList>
    </citation>
    <scope>NUCLEOTIDE SEQUENCE [LARGE SCALE GENOMIC DNA]</scope>
    <source>
        <strain evidence="3">A3/5</strain>
    </source>
</reference>
<protein>
    <submittedName>
        <fullName evidence="2">Uncharacterized protein</fullName>
    </submittedName>
</protein>
<evidence type="ECO:0000256" key="1">
    <source>
        <dbReference type="SAM" id="MobiDB-lite"/>
    </source>
</evidence>
<feature type="region of interest" description="Disordered" evidence="1">
    <location>
        <begin position="397"/>
        <end position="457"/>
    </location>
</feature>